<reference evidence="8 9" key="1">
    <citation type="submission" date="2023-11" db="EMBL/GenBank/DDBJ databases">
        <title>An acidophilic fungus is an integral part of prey digestion in a carnivorous sundew plant.</title>
        <authorList>
            <person name="Tsai I.J."/>
        </authorList>
    </citation>
    <scope>NUCLEOTIDE SEQUENCE [LARGE SCALE GENOMIC DNA]</scope>
    <source>
        <strain evidence="8">169a</strain>
    </source>
</reference>
<dbReference type="AlphaFoldDB" id="A0AAQ3R4Y5"/>
<dbReference type="SMART" id="SM00066">
    <property type="entry name" value="GAL4"/>
    <property type="match status" value="1"/>
</dbReference>
<dbReference type="PROSITE" id="PS50048">
    <property type="entry name" value="ZN2_CY6_FUNGAL_2"/>
    <property type="match status" value="1"/>
</dbReference>
<feature type="domain" description="Zn(2)-C6 fungal-type" evidence="7">
    <location>
        <begin position="22"/>
        <end position="51"/>
    </location>
</feature>
<accession>A0AAQ3R4Y5</accession>
<dbReference type="CDD" id="cd00067">
    <property type="entry name" value="GAL4"/>
    <property type="match status" value="1"/>
</dbReference>
<evidence type="ECO:0000259" key="7">
    <source>
        <dbReference type="PROSITE" id="PS50048"/>
    </source>
</evidence>
<feature type="region of interest" description="Disordered" evidence="6">
    <location>
        <begin position="88"/>
        <end position="125"/>
    </location>
</feature>
<name>A0AAQ3R4Y5_9PEZI</name>
<organism evidence="8 9">
    <name type="scientific">Acrodontium crateriforme</name>
    <dbReference type="NCBI Taxonomy" id="150365"/>
    <lineage>
        <taxon>Eukaryota</taxon>
        <taxon>Fungi</taxon>
        <taxon>Dikarya</taxon>
        <taxon>Ascomycota</taxon>
        <taxon>Pezizomycotina</taxon>
        <taxon>Dothideomycetes</taxon>
        <taxon>Dothideomycetidae</taxon>
        <taxon>Mycosphaerellales</taxon>
        <taxon>Teratosphaeriaceae</taxon>
        <taxon>Acrodontium</taxon>
    </lineage>
</organism>
<protein>
    <recommendedName>
        <fullName evidence="7">Zn(2)-C6 fungal-type domain-containing protein</fullName>
    </recommendedName>
</protein>
<evidence type="ECO:0000313" key="8">
    <source>
        <dbReference type="EMBL" id="WPG97703.1"/>
    </source>
</evidence>
<dbReference type="Gene3D" id="4.10.240.10">
    <property type="entry name" value="Zn(2)-C6 fungal-type DNA-binding domain"/>
    <property type="match status" value="1"/>
</dbReference>
<dbReference type="GO" id="GO:0008270">
    <property type="term" value="F:zinc ion binding"/>
    <property type="evidence" value="ECO:0007669"/>
    <property type="project" value="InterPro"/>
</dbReference>
<dbReference type="CDD" id="cd12148">
    <property type="entry name" value="fungal_TF_MHR"/>
    <property type="match status" value="1"/>
</dbReference>
<evidence type="ECO:0000256" key="3">
    <source>
        <dbReference type="ARBA" id="ARBA00023125"/>
    </source>
</evidence>
<keyword evidence="5" id="KW-0539">Nucleus</keyword>
<keyword evidence="3" id="KW-0238">DNA-binding</keyword>
<dbReference type="PANTHER" id="PTHR31845">
    <property type="entry name" value="FINGER DOMAIN PROTEIN, PUTATIVE-RELATED"/>
    <property type="match status" value="1"/>
</dbReference>
<evidence type="ECO:0000256" key="5">
    <source>
        <dbReference type="ARBA" id="ARBA00023242"/>
    </source>
</evidence>
<comment type="subcellular location">
    <subcellularLocation>
        <location evidence="1">Nucleus</location>
    </subcellularLocation>
</comment>
<keyword evidence="9" id="KW-1185">Reference proteome</keyword>
<dbReference type="GO" id="GO:0000981">
    <property type="term" value="F:DNA-binding transcription factor activity, RNA polymerase II-specific"/>
    <property type="evidence" value="ECO:0007669"/>
    <property type="project" value="InterPro"/>
</dbReference>
<evidence type="ECO:0000313" key="9">
    <source>
        <dbReference type="Proteomes" id="UP001303373"/>
    </source>
</evidence>
<dbReference type="SUPFAM" id="SSF57701">
    <property type="entry name" value="Zn2/Cys6 DNA-binding domain"/>
    <property type="match status" value="1"/>
</dbReference>
<dbReference type="GO" id="GO:0000976">
    <property type="term" value="F:transcription cis-regulatory region binding"/>
    <property type="evidence" value="ECO:0007669"/>
    <property type="project" value="TreeGrafter"/>
</dbReference>
<dbReference type="PROSITE" id="PS00463">
    <property type="entry name" value="ZN2_CY6_FUNGAL_1"/>
    <property type="match status" value="1"/>
</dbReference>
<evidence type="ECO:0000256" key="6">
    <source>
        <dbReference type="SAM" id="MobiDB-lite"/>
    </source>
</evidence>
<sequence>MDTDDGGRGSTPPTKKRRIPKACKACRTAKKHCDEQRPCGRCTFSRIDCEFFERPKDLTTERFERIELALSGLNEKLANFAPASEAINVHPSPTASQSTLHSMSTRHSMSVPSQDHTAPLRTNPLTSIPRSGYVVSSAEGSIGGQTGWDESATLHRLWIERNSDTRLSASASSDGKSVSTHPRNKRICDFKIRPYSTQDCVTTGIVSAHDARLFFTTFFSGCNRFVPVFDDAYDTYESVRERSSLLFDTLVIYGCRAASGALSKSYQRLYPLLRQHTSDLVLQMSATAQSVAHSIENIQALLVIASYADSGSVLCDVALRSAIIAGLPDQVDELFSTFVDERSGPSHERQQLYVSARTWFALFVLDQILSLDGGKPPGITLTSPPQRVRALLHHLKNPVDLRLMSQVALNAIRADSYTALAATLQSSEDELESEITSVVTGCSLDLDLWHSEWQDLVRTHAFTVIDREILSVNIRIQHAWALLALHLRALTTCGIENIVLMTQSQRALAMAAKMSAERHLRLLLTDNTPSSTPQTSPGQSRKPYVANFRYAMEFVWAKNAFCVLIVLRLGILLGDDSARLKERLAEAREFLHELEKVGMGTNISYMRILTKTVEKCERAVYSLEVNRASAPDDIDVGEETSTNDFQSFIPKEFMFEWDFPGLNLCYIPLDWQDLFLDFGGTA</sequence>
<proteinExistence type="predicted"/>
<keyword evidence="2" id="KW-0805">Transcription regulation</keyword>
<dbReference type="PANTHER" id="PTHR31845:SF33">
    <property type="entry name" value="ZN(II)2CYS6 TRANSCRIPTION FACTOR (EUROFUNG)"/>
    <property type="match status" value="1"/>
</dbReference>
<dbReference type="InterPro" id="IPR051089">
    <property type="entry name" value="prtT"/>
</dbReference>
<dbReference type="GO" id="GO:0005634">
    <property type="term" value="C:nucleus"/>
    <property type="evidence" value="ECO:0007669"/>
    <property type="project" value="UniProtKB-SubCell"/>
</dbReference>
<dbReference type="InterPro" id="IPR001138">
    <property type="entry name" value="Zn2Cys6_DnaBD"/>
</dbReference>
<evidence type="ECO:0000256" key="1">
    <source>
        <dbReference type="ARBA" id="ARBA00004123"/>
    </source>
</evidence>
<dbReference type="Pfam" id="PF00172">
    <property type="entry name" value="Zn_clus"/>
    <property type="match status" value="1"/>
</dbReference>
<gene>
    <name evidence="8" type="ORF">R9X50_00048400</name>
</gene>
<dbReference type="EMBL" id="CP138580">
    <property type="protein sequence ID" value="WPG97703.1"/>
    <property type="molecule type" value="Genomic_DNA"/>
</dbReference>
<dbReference type="Proteomes" id="UP001303373">
    <property type="component" value="Chromosome 1"/>
</dbReference>
<dbReference type="InterPro" id="IPR036864">
    <property type="entry name" value="Zn2-C6_fun-type_DNA-bd_sf"/>
</dbReference>
<evidence type="ECO:0000256" key="4">
    <source>
        <dbReference type="ARBA" id="ARBA00023163"/>
    </source>
</evidence>
<feature type="compositionally biased region" description="Polar residues" evidence="6">
    <location>
        <begin position="91"/>
        <end position="116"/>
    </location>
</feature>
<evidence type="ECO:0000256" key="2">
    <source>
        <dbReference type="ARBA" id="ARBA00023015"/>
    </source>
</evidence>
<keyword evidence="4" id="KW-0804">Transcription</keyword>